<name>A0A852TMZ9_9BACI</name>
<feature type="domain" description="Sin" evidence="1">
    <location>
        <begin position="2"/>
        <end position="40"/>
    </location>
</feature>
<proteinExistence type="predicted"/>
<dbReference type="EMBL" id="JACCBX010000025">
    <property type="protein sequence ID" value="NYE09615.1"/>
    <property type="molecule type" value="Genomic_DNA"/>
</dbReference>
<dbReference type="GO" id="GO:0046983">
    <property type="term" value="F:protein dimerization activity"/>
    <property type="evidence" value="ECO:0007669"/>
    <property type="project" value="InterPro"/>
</dbReference>
<evidence type="ECO:0000313" key="3">
    <source>
        <dbReference type="Proteomes" id="UP000548423"/>
    </source>
</evidence>
<sequence length="49" mass="5394">MGITGSLKNGMDAEWLALILEAKELGISKEAILNFLHQNEVGEVVLKNR</sequence>
<dbReference type="AlphaFoldDB" id="A0A852TMZ9"/>
<dbReference type="SUPFAM" id="SSF47406">
    <property type="entry name" value="SinR repressor dimerisation domain-like"/>
    <property type="match status" value="1"/>
</dbReference>
<evidence type="ECO:0000259" key="1">
    <source>
        <dbReference type="PROSITE" id="PS51500"/>
    </source>
</evidence>
<dbReference type="GO" id="GO:0006355">
    <property type="term" value="P:regulation of DNA-templated transcription"/>
    <property type="evidence" value="ECO:0007669"/>
    <property type="project" value="InterPro"/>
</dbReference>
<reference evidence="3" key="1">
    <citation type="submission" date="2020-07" db="EMBL/GenBank/DDBJ databases">
        <authorList>
            <person name="Partida-Martinez L."/>
            <person name="Huntemann M."/>
            <person name="Clum A."/>
            <person name="Wang J."/>
            <person name="Palaniappan K."/>
            <person name="Ritter S."/>
            <person name="Chen I.-M."/>
            <person name="Stamatis D."/>
            <person name="Reddy T."/>
            <person name="O'Malley R."/>
            <person name="Daum C."/>
            <person name="Shapiro N."/>
            <person name="Ivanova N."/>
            <person name="Kyrpides N."/>
            <person name="Woyke T."/>
        </authorList>
    </citation>
    <scope>NUCLEOTIDE SEQUENCE [LARGE SCALE GENOMIC DNA]</scope>
    <source>
        <strain evidence="3">AT2.8</strain>
    </source>
</reference>
<dbReference type="InterPro" id="IPR010981">
    <property type="entry name" value="SinR/SinI_dimer_dom"/>
</dbReference>
<comment type="caution">
    <text evidence="2">The sequence shown here is derived from an EMBL/GenBank/DDBJ whole genome shotgun (WGS) entry which is preliminary data.</text>
</comment>
<evidence type="ECO:0000313" key="2">
    <source>
        <dbReference type="EMBL" id="NYE09615.1"/>
    </source>
</evidence>
<accession>A0A852TMZ9</accession>
<reference evidence="3" key="2">
    <citation type="submission" date="2020-08" db="EMBL/GenBank/DDBJ databases">
        <title>The Agave Microbiome: Exploring the role of microbial communities in plant adaptations to desert environments.</title>
        <authorList>
            <person name="Partida-Martinez L.P."/>
        </authorList>
    </citation>
    <scope>NUCLEOTIDE SEQUENCE [LARGE SCALE GENOMIC DNA]</scope>
    <source>
        <strain evidence="3">AT2.8</strain>
    </source>
</reference>
<protein>
    <recommendedName>
        <fullName evidence="1">Sin domain-containing protein</fullName>
    </recommendedName>
</protein>
<dbReference type="InterPro" id="IPR036281">
    <property type="entry name" value="SinR/SinI_dimer_dom_sf"/>
</dbReference>
<organism evidence="2 3">
    <name type="scientific">Neobacillus niacini</name>
    <dbReference type="NCBI Taxonomy" id="86668"/>
    <lineage>
        <taxon>Bacteria</taxon>
        <taxon>Bacillati</taxon>
        <taxon>Bacillota</taxon>
        <taxon>Bacilli</taxon>
        <taxon>Bacillales</taxon>
        <taxon>Bacillaceae</taxon>
        <taxon>Neobacillus</taxon>
    </lineage>
</organism>
<dbReference type="PROSITE" id="PS51500">
    <property type="entry name" value="SIN"/>
    <property type="match status" value="1"/>
</dbReference>
<dbReference type="Proteomes" id="UP000548423">
    <property type="component" value="Unassembled WGS sequence"/>
</dbReference>
<gene>
    <name evidence="2" type="ORF">F4694_006518</name>
</gene>
<dbReference type="Pfam" id="PF08671">
    <property type="entry name" value="SinI"/>
    <property type="match status" value="1"/>
</dbReference>